<comment type="caution">
    <text evidence="3">The sequence shown here is derived from an EMBL/GenBank/DDBJ whole genome shotgun (WGS) entry which is preliminary data.</text>
</comment>
<feature type="coiled-coil region" evidence="1">
    <location>
        <begin position="252"/>
        <end position="286"/>
    </location>
</feature>
<evidence type="ECO:0000256" key="1">
    <source>
        <dbReference type="SAM" id="Coils"/>
    </source>
</evidence>
<feature type="region of interest" description="Disordered" evidence="2">
    <location>
        <begin position="136"/>
        <end position="160"/>
    </location>
</feature>
<dbReference type="Proteomes" id="UP001300502">
    <property type="component" value="Unassembled WGS sequence"/>
</dbReference>
<feature type="compositionally biased region" description="Basic and acidic residues" evidence="2">
    <location>
        <begin position="196"/>
        <end position="206"/>
    </location>
</feature>
<gene>
    <name evidence="3" type="ORF">GAYE_SCF37G5151</name>
</gene>
<feature type="compositionally biased region" description="Polar residues" evidence="2">
    <location>
        <begin position="149"/>
        <end position="160"/>
    </location>
</feature>
<name>A0AAV9IIJ9_9RHOD</name>
<accession>A0AAV9IIJ9</accession>
<evidence type="ECO:0008006" key="5">
    <source>
        <dbReference type="Google" id="ProtNLM"/>
    </source>
</evidence>
<dbReference type="AlphaFoldDB" id="A0AAV9IIJ9"/>
<proteinExistence type="predicted"/>
<reference evidence="3 4" key="1">
    <citation type="submission" date="2022-07" db="EMBL/GenBank/DDBJ databases">
        <title>Genome-wide signatures of adaptation to extreme environments.</title>
        <authorList>
            <person name="Cho C.H."/>
            <person name="Yoon H.S."/>
        </authorList>
    </citation>
    <scope>NUCLEOTIDE SEQUENCE [LARGE SCALE GENOMIC DNA]</scope>
    <source>
        <strain evidence="3 4">108.79 E11</strain>
    </source>
</reference>
<protein>
    <recommendedName>
        <fullName evidence="5">Centrosomal protein of 44 kDa</fullName>
    </recommendedName>
</protein>
<evidence type="ECO:0000313" key="4">
    <source>
        <dbReference type="Proteomes" id="UP001300502"/>
    </source>
</evidence>
<organism evidence="3 4">
    <name type="scientific">Galdieria yellowstonensis</name>
    <dbReference type="NCBI Taxonomy" id="3028027"/>
    <lineage>
        <taxon>Eukaryota</taxon>
        <taxon>Rhodophyta</taxon>
        <taxon>Bangiophyceae</taxon>
        <taxon>Galdieriales</taxon>
        <taxon>Galdieriaceae</taxon>
        <taxon>Galdieria</taxon>
    </lineage>
</organism>
<feature type="compositionally biased region" description="Low complexity" evidence="2">
    <location>
        <begin position="211"/>
        <end position="222"/>
    </location>
</feature>
<keyword evidence="1" id="KW-0175">Coiled coil</keyword>
<dbReference type="EMBL" id="JANCYU010000049">
    <property type="protein sequence ID" value="KAK4527229.1"/>
    <property type="molecule type" value="Genomic_DNA"/>
</dbReference>
<keyword evidence="4" id="KW-1185">Reference proteome</keyword>
<feature type="region of interest" description="Disordered" evidence="2">
    <location>
        <begin position="194"/>
        <end position="222"/>
    </location>
</feature>
<sequence length="408" mass="47282">MAPVQPYHGAKLLAELQQRLKLYKYPEWAQLKQRKEQVEAFLKLLRWIASKFPAYVVDGMEKQLVSDQHLSTGYRLLRRLWVIFRCHFGLQPPFDEMYFLNEASSEERCSFLLQVLDFMEEYDLLRENSCEFRSSQGYSNGKHEEMSDSSHNNNSILSSKNDSLHSKMMTEQDYPFTNQTQVYYRNVASLSSSDVHSIDEEPKPHTPLEAPPTSTSFASSVTFSSPPESCMMTETRFENLLGKMLAPIEQDIHRLSDRLGRVELQMDRMELQIDHLVSQMRKQQALKHPKSEEHHYENLEASFHHSYAERSYATGYETSVAGDDDDEDECLEDQVAAFESVPSLENPSQVYSSNVSRDNDWKKQRDAFNTPSVGGSHDNLEDFLKILREKMNNARDILQRATERNSGY</sequence>
<evidence type="ECO:0000313" key="3">
    <source>
        <dbReference type="EMBL" id="KAK4527229.1"/>
    </source>
</evidence>
<evidence type="ECO:0000256" key="2">
    <source>
        <dbReference type="SAM" id="MobiDB-lite"/>
    </source>
</evidence>
<feature type="coiled-coil region" evidence="1">
    <location>
        <begin position="377"/>
        <end position="404"/>
    </location>
</feature>